<dbReference type="EMBL" id="JBHSDP010000022">
    <property type="protein sequence ID" value="MFC4330309.1"/>
    <property type="molecule type" value="Genomic_DNA"/>
</dbReference>
<dbReference type="RefSeq" id="WP_381741166.1">
    <property type="nucleotide sequence ID" value="NZ_JBHSDP010000022.1"/>
</dbReference>
<organism evidence="4 5">
    <name type="scientific">Streptomyces andamanensis</name>
    <dbReference type="NCBI Taxonomy" id="1565035"/>
    <lineage>
        <taxon>Bacteria</taxon>
        <taxon>Bacillati</taxon>
        <taxon>Actinomycetota</taxon>
        <taxon>Actinomycetes</taxon>
        <taxon>Kitasatosporales</taxon>
        <taxon>Streptomycetaceae</taxon>
        <taxon>Streptomyces</taxon>
    </lineage>
</organism>
<dbReference type="PANTHER" id="PTHR31157">
    <property type="entry name" value="SCP DOMAIN-CONTAINING PROTEIN"/>
    <property type="match status" value="1"/>
</dbReference>
<dbReference type="PANTHER" id="PTHR31157:SF1">
    <property type="entry name" value="SCP DOMAIN-CONTAINING PROTEIN"/>
    <property type="match status" value="1"/>
</dbReference>
<feature type="region of interest" description="Disordered" evidence="1">
    <location>
        <begin position="132"/>
        <end position="281"/>
    </location>
</feature>
<evidence type="ECO:0000256" key="1">
    <source>
        <dbReference type="SAM" id="MobiDB-lite"/>
    </source>
</evidence>
<name>A0ABV8TI57_9ACTN</name>
<evidence type="ECO:0000259" key="3">
    <source>
        <dbReference type="Pfam" id="PF00188"/>
    </source>
</evidence>
<proteinExistence type="predicted"/>
<dbReference type="SUPFAM" id="SSF55797">
    <property type="entry name" value="PR-1-like"/>
    <property type="match status" value="1"/>
</dbReference>
<keyword evidence="2" id="KW-1133">Transmembrane helix</keyword>
<sequence length="408" mass="40097">MGRHRHPDAGRSATRRAARAGGAAGTGGTPGRPERPPVPDPYAAVDARAERYLYATDDDYARATGTVPLPPGLEGTAPAPAPDPRRGRRRRGRTGVPVRAGLLGVTAALALGTVAVAAGVVPGLHEYRLGGGSTSGADRTPAAGAPSNGASEQGGTWGGALPGTRPAAPGPVPGPVPGPSRGTDGTPPPSPSAAAPSSPATPAAPSSAPAPATAPASPSVSAPDTAAAPSRETPPQRAAAPPATAPPSIPTPAGTTLVPRPSAPPRAAAPAPRPTGAPVTVSAEAAAEAEVVRLVNLERAKAGCGAVAANSALTSLAETYSTAMADQGFFAHTDPGGATPWDRAAKAGITGLGAENIARGQSGPAAVMSAWMSSPEHRANILNCRFTTLGVGAHFGAGGPWWTQDFGY</sequence>
<feature type="domain" description="SCP" evidence="3">
    <location>
        <begin position="292"/>
        <end position="406"/>
    </location>
</feature>
<feature type="compositionally biased region" description="Pro residues" evidence="1">
    <location>
        <begin position="168"/>
        <end position="178"/>
    </location>
</feature>
<dbReference type="Pfam" id="PF00188">
    <property type="entry name" value="CAP"/>
    <property type="match status" value="1"/>
</dbReference>
<keyword evidence="5" id="KW-1185">Reference proteome</keyword>
<dbReference type="Proteomes" id="UP001595824">
    <property type="component" value="Unassembled WGS sequence"/>
</dbReference>
<dbReference type="CDD" id="cd05379">
    <property type="entry name" value="CAP_bacterial"/>
    <property type="match status" value="1"/>
</dbReference>
<dbReference type="Gene3D" id="3.40.33.10">
    <property type="entry name" value="CAP"/>
    <property type="match status" value="1"/>
</dbReference>
<dbReference type="InterPro" id="IPR035940">
    <property type="entry name" value="CAP_sf"/>
</dbReference>
<comment type="caution">
    <text evidence="4">The sequence shown here is derived from an EMBL/GenBank/DDBJ whole genome shotgun (WGS) entry which is preliminary data.</text>
</comment>
<dbReference type="InterPro" id="IPR014044">
    <property type="entry name" value="CAP_dom"/>
</dbReference>
<evidence type="ECO:0000313" key="5">
    <source>
        <dbReference type="Proteomes" id="UP001595824"/>
    </source>
</evidence>
<evidence type="ECO:0000313" key="4">
    <source>
        <dbReference type="EMBL" id="MFC4330309.1"/>
    </source>
</evidence>
<gene>
    <name evidence="4" type="ORF">ACFPC0_21500</name>
</gene>
<keyword evidence="2" id="KW-0812">Transmembrane</keyword>
<feature type="compositionally biased region" description="Low complexity" evidence="1">
    <location>
        <begin position="251"/>
        <end position="281"/>
    </location>
</feature>
<keyword evidence="2" id="KW-0472">Membrane</keyword>
<evidence type="ECO:0000256" key="2">
    <source>
        <dbReference type="SAM" id="Phobius"/>
    </source>
</evidence>
<protein>
    <submittedName>
        <fullName evidence="4">CAP domain-containing protein</fullName>
    </submittedName>
</protein>
<feature type="compositionally biased region" description="Low complexity" evidence="1">
    <location>
        <begin position="192"/>
        <end position="242"/>
    </location>
</feature>
<accession>A0ABV8TI57</accession>
<reference evidence="5" key="1">
    <citation type="journal article" date="2019" name="Int. J. Syst. Evol. Microbiol.">
        <title>The Global Catalogue of Microorganisms (GCM) 10K type strain sequencing project: providing services to taxonomists for standard genome sequencing and annotation.</title>
        <authorList>
            <consortium name="The Broad Institute Genomics Platform"/>
            <consortium name="The Broad Institute Genome Sequencing Center for Infectious Disease"/>
            <person name="Wu L."/>
            <person name="Ma J."/>
        </authorList>
    </citation>
    <scope>NUCLEOTIDE SEQUENCE [LARGE SCALE GENOMIC DNA]</scope>
    <source>
        <strain evidence="5">PCU 347</strain>
    </source>
</reference>
<feature type="transmembrane region" description="Helical" evidence="2">
    <location>
        <begin position="96"/>
        <end position="121"/>
    </location>
</feature>
<feature type="region of interest" description="Disordered" evidence="1">
    <location>
        <begin position="1"/>
        <end position="95"/>
    </location>
</feature>